<dbReference type="PANTHER" id="PTHR31691:SF1">
    <property type="entry name" value="ROTATIN"/>
    <property type="match status" value="1"/>
</dbReference>
<dbReference type="GO" id="GO:0010457">
    <property type="term" value="P:centriole-centriole cohesion"/>
    <property type="evidence" value="ECO:0007669"/>
    <property type="project" value="TreeGrafter"/>
</dbReference>
<comment type="caution">
    <text evidence="1">The sequence shown here is derived from an EMBL/GenBank/DDBJ whole genome shotgun (WGS) entry which is preliminary data.</text>
</comment>
<dbReference type="Gene3D" id="1.25.10.10">
    <property type="entry name" value="Leucine-rich Repeat Variant"/>
    <property type="match status" value="1"/>
</dbReference>
<sequence>MLYLEISVYINQFEVDEELLENALKKFLILPPIFLTDLQTLIVVLKLLNFALTKKVLIDKFNWVAEILMKSESMHHNMADDFKNDDNSKQLCNQFFIELYEVYWLCLKNYSHFSTLNLTKLLFDRLESTKHEIVLLKVNMKCLTLLTENTKHIDKDIVKMYLSQFISLKTIMTNNSNDKSLQRSYLTVLNHILHHTILVPNISEIWCMYDWETWTWSMIHSTDSLVRALVFQFSAGLAVIDIPVSHNLIHLALNYFSESNCLENCVVAEQATLFCSNLFCSPKFKSLCHQCIIKLDFDAFVQIINLCSYYDYTKSGGCLKKYLTPMSIEKPNIMEMCGRICSILTIFIPVSNFNFENLLNSLSVVYERININLDHCTTMVWKSLFKLTTIVIQSTNYKTFVITNNFITALLTSITSKNNDLCIEALNVVSLITSQLSKKFAHRVCNILIRTLLLEWHDKLKRKILLIALSNIFLEHPSTYETARQDNILSFIISKLKSMHLQVTKQSNQKSKVLQIEYLEVVRFCCNLFYGCHDAREDASTELPDLIHKCWPIVVANPKSDILICTLQMLVSLTSSCPSACSAMTMTSSTLGVDAKTKCTSFSLFHEVISLSTNFHLNDDILSITLQLISNCCQAQECRVTITKGKLLSSILLALNLKDKKRPIKIEQQYLKFLLVLTSYNDGQIHLLKVDYALDTLVDLLKSNYINDSLAILRNLCFNGQNRIVILSSDVFLNGIKTLLETGNLTNQNYKDISLAIWAIACNNQKARLQLRHWGIDKYFEKSTNLSICNDETQNIINCTYKILKN</sequence>
<dbReference type="InterPro" id="IPR016024">
    <property type="entry name" value="ARM-type_fold"/>
</dbReference>
<dbReference type="SUPFAM" id="SSF48371">
    <property type="entry name" value="ARM repeat"/>
    <property type="match status" value="2"/>
</dbReference>
<dbReference type="EMBL" id="VUJU01006384">
    <property type="protein sequence ID" value="KAF0748673.1"/>
    <property type="molecule type" value="Genomic_DNA"/>
</dbReference>
<dbReference type="AlphaFoldDB" id="A0A6G0Y400"/>
<evidence type="ECO:0008006" key="3">
    <source>
        <dbReference type="Google" id="ProtNLM"/>
    </source>
</evidence>
<dbReference type="GO" id="GO:0036064">
    <property type="term" value="C:ciliary basal body"/>
    <property type="evidence" value="ECO:0007669"/>
    <property type="project" value="InterPro"/>
</dbReference>
<organism evidence="1 2">
    <name type="scientific">Aphis craccivora</name>
    <name type="common">Cowpea aphid</name>
    <dbReference type="NCBI Taxonomy" id="307492"/>
    <lineage>
        <taxon>Eukaryota</taxon>
        <taxon>Metazoa</taxon>
        <taxon>Ecdysozoa</taxon>
        <taxon>Arthropoda</taxon>
        <taxon>Hexapoda</taxon>
        <taxon>Insecta</taxon>
        <taxon>Pterygota</taxon>
        <taxon>Neoptera</taxon>
        <taxon>Paraneoptera</taxon>
        <taxon>Hemiptera</taxon>
        <taxon>Sternorrhyncha</taxon>
        <taxon>Aphidomorpha</taxon>
        <taxon>Aphidoidea</taxon>
        <taxon>Aphididae</taxon>
        <taxon>Aphidini</taxon>
        <taxon>Aphis</taxon>
        <taxon>Aphis</taxon>
    </lineage>
</organism>
<protein>
    <recommendedName>
        <fullName evidence="3">Rotatin</fullName>
    </recommendedName>
</protein>
<evidence type="ECO:0000313" key="1">
    <source>
        <dbReference type="EMBL" id="KAF0748673.1"/>
    </source>
</evidence>
<dbReference type="PANTHER" id="PTHR31691">
    <property type="entry name" value="ROTATIN"/>
    <property type="match status" value="1"/>
</dbReference>
<dbReference type="OrthoDB" id="428850at2759"/>
<name>A0A6G0Y400_APHCR</name>
<reference evidence="1 2" key="1">
    <citation type="submission" date="2019-08" db="EMBL/GenBank/DDBJ databases">
        <title>Whole genome of Aphis craccivora.</title>
        <authorList>
            <person name="Voronova N.V."/>
            <person name="Shulinski R.S."/>
            <person name="Bandarenka Y.V."/>
            <person name="Zhorov D.G."/>
            <person name="Warner D."/>
        </authorList>
    </citation>
    <scope>NUCLEOTIDE SEQUENCE [LARGE SCALE GENOMIC DNA]</scope>
    <source>
        <strain evidence="1">180601</strain>
        <tissue evidence="1">Whole Body</tissue>
    </source>
</reference>
<evidence type="ECO:0000313" key="2">
    <source>
        <dbReference type="Proteomes" id="UP000478052"/>
    </source>
</evidence>
<dbReference type="GO" id="GO:0007099">
    <property type="term" value="P:centriole replication"/>
    <property type="evidence" value="ECO:0007669"/>
    <property type="project" value="TreeGrafter"/>
</dbReference>
<dbReference type="GO" id="GO:0005814">
    <property type="term" value="C:centriole"/>
    <property type="evidence" value="ECO:0007669"/>
    <property type="project" value="TreeGrafter"/>
</dbReference>
<dbReference type="InterPro" id="IPR030791">
    <property type="entry name" value="Rotatin"/>
</dbReference>
<dbReference type="GO" id="GO:0032053">
    <property type="term" value="P:ciliary basal body organization"/>
    <property type="evidence" value="ECO:0007669"/>
    <property type="project" value="TreeGrafter"/>
</dbReference>
<dbReference type="GO" id="GO:0005813">
    <property type="term" value="C:centrosome"/>
    <property type="evidence" value="ECO:0007669"/>
    <property type="project" value="InterPro"/>
</dbReference>
<accession>A0A6G0Y400</accession>
<keyword evidence="2" id="KW-1185">Reference proteome</keyword>
<dbReference type="InterPro" id="IPR011989">
    <property type="entry name" value="ARM-like"/>
</dbReference>
<dbReference type="Proteomes" id="UP000478052">
    <property type="component" value="Unassembled WGS sequence"/>
</dbReference>
<gene>
    <name evidence="1" type="ORF">FWK35_00022698</name>
</gene>
<proteinExistence type="predicted"/>